<organism evidence="1 2">
    <name type="scientific">Coprinopsis marcescibilis</name>
    <name type="common">Agaric fungus</name>
    <name type="synonym">Psathyrella marcescibilis</name>
    <dbReference type="NCBI Taxonomy" id="230819"/>
    <lineage>
        <taxon>Eukaryota</taxon>
        <taxon>Fungi</taxon>
        <taxon>Dikarya</taxon>
        <taxon>Basidiomycota</taxon>
        <taxon>Agaricomycotina</taxon>
        <taxon>Agaricomycetes</taxon>
        <taxon>Agaricomycetidae</taxon>
        <taxon>Agaricales</taxon>
        <taxon>Agaricineae</taxon>
        <taxon>Psathyrellaceae</taxon>
        <taxon>Coprinopsis</taxon>
    </lineage>
</organism>
<name>A0A5C3KYR1_COPMA</name>
<dbReference type="AlphaFoldDB" id="A0A5C3KYR1"/>
<proteinExistence type="predicted"/>
<keyword evidence="2" id="KW-1185">Reference proteome</keyword>
<accession>A0A5C3KYR1</accession>
<protein>
    <submittedName>
        <fullName evidence="1">Uncharacterized protein</fullName>
    </submittedName>
</protein>
<dbReference type="EMBL" id="ML210186">
    <property type="protein sequence ID" value="TFK25427.1"/>
    <property type="molecule type" value="Genomic_DNA"/>
</dbReference>
<evidence type="ECO:0000313" key="2">
    <source>
        <dbReference type="Proteomes" id="UP000307440"/>
    </source>
</evidence>
<reference evidence="1 2" key="1">
    <citation type="journal article" date="2019" name="Nat. Ecol. Evol.">
        <title>Megaphylogeny resolves global patterns of mushroom evolution.</title>
        <authorList>
            <person name="Varga T."/>
            <person name="Krizsan K."/>
            <person name="Foldi C."/>
            <person name="Dima B."/>
            <person name="Sanchez-Garcia M."/>
            <person name="Sanchez-Ramirez S."/>
            <person name="Szollosi G.J."/>
            <person name="Szarkandi J.G."/>
            <person name="Papp V."/>
            <person name="Albert L."/>
            <person name="Andreopoulos W."/>
            <person name="Angelini C."/>
            <person name="Antonin V."/>
            <person name="Barry K.W."/>
            <person name="Bougher N.L."/>
            <person name="Buchanan P."/>
            <person name="Buyck B."/>
            <person name="Bense V."/>
            <person name="Catcheside P."/>
            <person name="Chovatia M."/>
            <person name="Cooper J."/>
            <person name="Damon W."/>
            <person name="Desjardin D."/>
            <person name="Finy P."/>
            <person name="Geml J."/>
            <person name="Haridas S."/>
            <person name="Hughes K."/>
            <person name="Justo A."/>
            <person name="Karasinski D."/>
            <person name="Kautmanova I."/>
            <person name="Kiss B."/>
            <person name="Kocsube S."/>
            <person name="Kotiranta H."/>
            <person name="LaButti K.M."/>
            <person name="Lechner B.E."/>
            <person name="Liimatainen K."/>
            <person name="Lipzen A."/>
            <person name="Lukacs Z."/>
            <person name="Mihaltcheva S."/>
            <person name="Morgado L.N."/>
            <person name="Niskanen T."/>
            <person name="Noordeloos M.E."/>
            <person name="Ohm R.A."/>
            <person name="Ortiz-Santana B."/>
            <person name="Ovrebo C."/>
            <person name="Racz N."/>
            <person name="Riley R."/>
            <person name="Savchenko A."/>
            <person name="Shiryaev A."/>
            <person name="Soop K."/>
            <person name="Spirin V."/>
            <person name="Szebenyi C."/>
            <person name="Tomsovsky M."/>
            <person name="Tulloss R.E."/>
            <person name="Uehling J."/>
            <person name="Grigoriev I.V."/>
            <person name="Vagvolgyi C."/>
            <person name="Papp T."/>
            <person name="Martin F.M."/>
            <person name="Miettinen O."/>
            <person name="Hibbett D.S."/>
            <person name="Nagy L.G."/>
        </authorList>
    </citation>
    <scope>NUCLEOTIDE SEQUENCE [LARGE SCALE GENOMIC DNA]</scope>
    <source>
        <strain evidence="1 2">CBS 121175</strain>
    </source>
</reference>
<evidence type="ECO:0000313" key="1">
    <source>
        <dbReference type="EMBL" id="TFK25427.1"/>
    </source>
</evidence>
<dbReference type="Proteomes" id="UP000307440">
    <property type="component" value="Unassembled WGS sequence"/>
</dbReference>
<gene>
    <name evidence="1" type="ORF">FA15DRAFT_668503</name>
</gene>
<sequence length="114" mass="12320">MDLVCRPADLKRLSNLTVAIKTRLGDIAPSADEIVVVEPTTDGILEERSHSPNLPCRLGRSELVGDSALRLGYPFGSRYALGCCKLASLSSRTLAKRIHISARCWQEAVNGPCA</sequence>